<feature type="region of interest" description="Disordered" evidence="1">
    <location>
        <begin position="16"/>
        <end position="59"/>
    </location>
</feature>
<dbReference type="EMBL" id="AK363418">
    <property type="protein sequence ID" value="BAJ94622.1"/>
    <property type="molecule type" value="mRNA"/>
</dbReference>
<evidence type="ECO:0000313" key="2">
    <source>
        <dbReference type="EMBL" id="BAJ94622.1"/>
    </source>
</evidence>
<protein>
    <submittedName>
        <fullName evidence="2">Predicted protein</fullName>
    </submittedName>
</protein>
<reference evidence="2" key="1">
    <citation type="journal article" date="2011" name="Plant Physiol.">
        <title>Comprehensive sequence analysis of 24,783 barley full-length cDNAs derived from 12 clone libraries.</title>
        <authorList>
            <person name="Matsumoto T."/>
            <person name="Tanaka T."/>
            <person name="Sakai H."/>
            <person name="Amano N."/>
            <person name="Kanamori H."/>
            <person name="Kurita K."/>
            <person name="Kikuta A."/>
            <person name="Kamiya K."/>
            <person name="Yamamoto M."/>
            <person name="Ikawa H."/>
            <person name="Fujii N."/>
            <person name="Hori K."/>
            <person name="Itoh T."/>
            <person name="Sato K."/>
        </authorList>
    </citation>
    <scope>NUCLEOTIDE SEQUENCE</scope>
    <source>
        <tissue evidence="2">Shoot and root</tissue>
    </source>
</reference>
<evidence type="ECO:0000256" key="1">
    <source>
        <dbReference type="SAM" id="MobiDB-lite"/>
    </source>
</evidence>
<sequence>MDLVKSVVDLSSVTHQVEGPGSRYPGPWTKSSHPVRGRGCSRSTTGSEWPFPVSGRYKF</sequence>
<proteinExistence type="evidence at transcript level"/>
<name>F2DHQ1_HORVV</name>
<organism evidence="2">
    <name type="scientific">Hordeum vulgare subsp. vulgare</name>
    <name type="common">Domesticated barley</name>
    <dbReference type="NCBI Taxonomy" id="112509"/>
    <lineage>
        <taxon>Eukaryota</taxon>
        <taxon>Viridiplantae</taxon>
        <taxon>Streptophyta</taxon>
        <taxon>Embryophyta</taxon>
        <taxon>Tracheophyta</taxon>
        <taxon>Spermatophyta</taxon>
        <taxon>Magnoliopsida</taxon>
        <taxon>Liliopsida</taxon>
        <taxon>Poales</taxon>
        <taxon>Poaceae</taxon>
        <taxon>BOP clade</taxon>
        <taxon>Pooideae</taxon>
        <taxon>Triticodae</taxon>
        <taxon>Triticeae</taxon>
        <taxon>Hordeinae</taxon>
        <taxon>Hordeum</taxon>
    </lineage>
</organism>
<dbReference type="AlphaFoldDB" id="F2DHQ1"/>
<accession>F2DHQ1</accession>